<keyword evidence="1 2" id="KW-0833">Ubl conjugation pathway</keyword>
<organism evidence="5 6">
    <name type="scientific">Brassicogethes aeneus</name>
    <name type="common">Rape pollen beetle</name>
    <name type="synonym">Meligethes aeneus</name>
    <dbReference type="NCBI Taxonomy" id="1431903"/>
    <lineage>
        <taxon>Eukaryota</taxon>
        <taxon>Metazoa</taxon>
        <taxon>Ecdysozoa</taxon>
        <taxon>Arthropoda</taxon>
        <taxon>Hexapoda</taxon>
        <taxon>Insecta</taxon>
        <taxon>Pterygota</taxon>
        <taxon>Neoptera</taxon>
        <taxon>Endopterygota</taxon>
        <taxon>Coleoptera</taxon>
        <taxon>Polyphaga</taxon>
        <taxon>Cucujiformia</taxon>
        <taxon>Nitidulidae</taxon>
        <taxon>Meligethinae</taxon>
        <taxon>Brassicogethes</taxon>
    </lineage>
</organism>
<evidence type="ECO:0000313" key="5">
    <source>
        <dbReference type="EMBL" id="CAH0552833.1"/>
    </source>
</evidence>
<dbReference type="Gene3D" id="3.90.1750.10">
    <property type="entry name" value="Hect, E3 ligase catalytic domains"/>
    <property type="match status" value="1"/>
</dbReference>
<dbReference type="OrthoDB" id="6780967at2759"/>
<dbReference type="AlphaFoldDB" id="A0A9P0B0R2"/>
<dbReference type="GO" id="GO:0004842">
    <property type="term" value="F:ubiquitin-protein transferase activity"/>
    <property type="evidence" value="ECO:0007669"/>
    <property type="project" value="InterPro"/>
</dbReference>
<dbReference type="PROSITE" id="PS50237">
    <property type="entry name" value="HECT"/>
    <property type="match status" value="1"/>
</dbReference>
<evidence type="ECO:0000313" key="6">
    <source>
        <dbReference type="Proteomes" id="UP001154078"/>
    </source>
</evidence>
<evidence type="ECO:0000256" key="1">
    <source>
        <dbReference type="ARBA" id="ARBA00022786"/>
    </source>
</evidence>
<dbReference type="InterPro" id="IPR035983">
    <property type="entry name" value="Hect_E3_ubiquitin_ligase"/>
</dbReference>
<feature type="domain" description="HECT" evidence="4">
    <location>
        <begin position="306"/>
        <end position="374"/>
    </location>
</feature>
<keyword evidence="6" id="KW-1185">Reference proteome</keyword>
<accession>A0A9P0B0R2</accession>
<protein>
    <recommendedName>
        <fullName evidence="4">HECT domain-containing protein</fullName>
    </recommendedName>
</protein>
<evidence type="ECO:0000256" key="2">
    <source>
        <dbReference type="PROSITE-ProRule" id="PRU00104"/>
    </source>
</evidence>
<evidence type="ECO:0000259" key="4">
    <source>
        <dbReference type="PROSITE" id="PS50237"/>
    </source>
</evidence>
<dbReference type="EMBL" id="OV121134">
    <property type="protein sequence ID" value="CAH0552833.1"/>
    <property type="molecule type" value="Genomic_DNA"/>
</dbReference>
<dbReference type="GO" id="GO:0009966">
    <property type="term" value="P:regulation of signal transduction"/>
    <property type="evidence" value="ECO:0007669"/>
    <property type="project" value="UniProtKB-ARBA"/>
</dbReference>
<reference evidence="5" key="1">
    <citation type="submission" date="2021-12" db="EMBL/GenBank/DDBJ databases">
        <authorList>
            <person name="King R."/>
        </authorList>
    </citation>
    <scope>NUCLEOTIDE SEQUENCE</scope>
</reference>
<gene>
    <name evidence="5" type="ORF">MELIAE_LOCUS4978</name>
</gene>
<dbReference type="InterPro" id="IPR000569">
    <property type="entry name" value="HECT_dom"/>
</dbReference>
<evidence type="ECO:0000256" key="3">
    <source>
        <dbReference type="SAM" id="MobiDB-lite"/>
    </source>
</evidence>
<comment type="caution">
    <text evidence="2">Lacks conserved residue(s) required for the propagation of feature annotation.</text>
</comment>
<feature type="region of interest" description="Disordered" evidence="3">
    <location>
        <begin position="34"/>
        <end position="62"/>
    </location>
</feature>
<dbReference type="SUPFAM" id="SSF56204">
    <property type="entry name" value="Hect, E3 ligase catalytic domain"/>
    <property type="match status" value="1"/>
</dbReference>
<sequence>MTEETSVAQVLLRATCRASQPTVEERNFTSLLSETRQHFRRNSSGRSTRTSSPTSGRGRKRRTSFKKKVILIKLAHADFCPSNTELKFLRERGLGMADKDIEIYRTASIEEIMDDIVVLYPPNVQNLLMMCGFRIGRMDKSKRISCIVDVANGQELEEKLMQSKIIVLPNNDFPSDLPVIEQLAVSSPLSGYRGAAQSAINSGHQLRINEPAASSSTASNSRVLTGSASNLDLRSRPMHSMLSLIRRVSTEDVDEFDFDLEESKEYPTEENEFFVEFPDVPDDAEVCDIRISRGNCVHDLLKLYTDKDIINKKLNVRFEGEMGVDGGGLTKEMFNIFFNKCNGQFFRGEDSLIPFLELNNMGELDKFIIIGRILNHMLAITHSLPLKLSKLCLMLVAFPEKIIDDVLLLNELFLFVNPYLRKILKKATNNFTAVDQKEIEVIQDFYQSNKFYAQPSADRISQQLSIIAQDILVDRPKKLIAKIREGVLPENYPNFWNKCDFNVLSDMGTPTATKIANALITDQNLTNEENETLHFFTMYIHCLDREKISTLLFLITGSYVMTDAINVKFSNDVGLSQRPTFNTCSDLITLPKTYCSYDELKNDLNACLYNEEALEYTSY</sequence>
<dbReference type="Proteomes" id="UP001154078">
    <property type="component" value="Chromosome 3"/>
</dbReference>
<name>A0A9P0B0R2_BRAAE</name>
<feature type="compositionally biased region" description="Low complexity" evidence="3">
    <location>
        <begin position="44"/>
        <end position="56"/>
    </location>
</feature>
<proteinExistence type="predicted"/>